<evidence type="ECO:0000313" key="4">
    <source>
        <dbReference type="Proteomes" id="UP000091956"/>
    </source>
</evidence>
<sequence>MAKGARASSIKANNVALKTKVFGPIETARTERLSAKLLALAAAPRPSAQKDVTMDVEDAAAPAPLKSALKVTKQADDMEVDKDTTQAPAISKPSSGRIEKKRSARSRSSGIVFPKYKNGKKVGTKSRKK</sequence>
<dbReference type="Proteomes" id="UP000091956">
    <property type="component" value="Unassembled WGS sequence"/>
</dbReference>
<evidence type="ECO:0000256" key="1">
    <source>
        <dbReference type="SAM" id="MobiDB-lite"/>
    </source>
</evidence>
<feature type="domain" description="DUF2423" evidence="2">
    <location>
        <begin position="1"/>
        <end position="44"/>
    </location>
</feature>
<dbReference type="GeneID" id="28835753"/>
<feature type="compositionally biased region" description="Basic residues" evidence="1">
    <location>
        <begin position="117"/>
        <end position="129"/>
    </location>
</feature>
<evidence type="ECO:0000259" key="2">
    <source>
        <dbReference type="Pfam" id="PF10338"/>
    </source>
</evidence>
<dbReference type="Pfam" id="PF10338">
    <property type="entry name" value="YBL028C_N"/>
    <property type="match status" value="1"/>
</dbReference>
<dbReference type="OrthoDB" id="4087970at2759"/>
<dbReference type="AlphaFoldDB" id="A0A1B8GTG0"/>
<protein>
    <recommendedName>
        <fullName evidence="2">DUF2423 domain-containing protein</fullName>
    </recommendedName>
</protein>
<keyword evidence="4" id="KW-1185">Reference proteome</keyword>
<feature type="region of interest" description="Disordered" evidence="1">
    <location>
        <begin position="73"/>
        <end position="129"/>
    </location>
</feature>
<feature type="compositionally biased region" description="Basic and acidic residues" evidence="1">
    <location>
        <begin position="73"/>
        <end position="84"/>
    </location>
</feature>
<gene>
    <name evidence="3" type="ORF">VE01_02367</name>
</gene>
<reference evidence="4" key="2">
    <citation type="journal article" date="2018" name="Nat. Commun.">
        <title>Extreme sensitivity to ultraviolet light in the fungal pathogen causing white-nose syndrome of bats.</title>
        <authorList>
            <person name="Palmer J.M."/>
            <person name="Drees K.P."/>
            <person name="Foster J.T."/>
            <person name="Lindner D.L."/>
        </authorList>
    </citation>
    <scope>NUCLEOTIDE SEQUENCE [LARGE SCALE GENOMIC DNA]</scope>
    <source>
        <strain evidence="4">UAMH 10579</strain>
    </source>
</reference>
<dbReference type="InterPro" id="IPR019434">
    <property type="entry name" value="DUF2423"/>
</dbReference>
<dbReference type="PANTHER" id="PTHR28219">
    <property type="entry name" value="UPF0642 PROTEIN YBL028C"/>
    <property type="match status" value="1"/>
</dbReference>
<evidence type="ECO:0000313" key="3">
    <source>
        <dbReference type="EMBL" id="OBT99090.1"/>
    </source>
</evidence>
<feature type="compositionally biased region" description="Polar residues" evidence="1">
    <location>
        <begin position="85"/>
        <end position="94"/>
    </location>
</feature>
<proteinExistence type="predicted"/>
<dbReference type="RefSeq" id="XP_018132823.1">
    <property type="nucleotide sequence ID" value="XM_018271877.2"/>
</dbReference>
<dbReference type="GO" id="GO:0030687">
    <property type="term" value="C:preribosome, large subunit precursor"/>
    <property type="evidence" value="ECO:0007669"/>
    <property type="project" value="TreeGrafter"/>
</dbReference>
<accession>A0A1B8GTG0</accession>
<organism evidence="3 4">
    <name type="scientific">Pseudogymnoascus verrucosus</name>
    <dbReference type="NCBI Taxonomy" id="342668"/>
    <lineage>
        <taxon>Eukaryota</taxon>
        <taxon>Fungi</taxon>
        <taxon>Dikarya</taxon>
        <taxon>Ascomycota</taxon>
        <taxon>Pezizomycotina</taxon>
        <taxon>Leotiomycetes</taxon>
        <taxon>Thelebolales</taxon>
        <taxon>Thelebolaceae</taxon>
        <taxon>Pseudogymnoascus</taxon>
    </lineage>
</organism>
<dbReference type="EMBL" id="KV460214">
    <property type="protein sequence ID" value="OBT99090.1"/>
    <property type="molecule type" value="Genomic_DNA"/>
</dbReference>
<dbReference type="PANTHER" id="PTHR28219:SF1">
    <property type="entry name" value="UPF0642 PROTEIN YBL028C"/>
    <property type="match status" value="1"/>
</dbReference>
<name>A0A1B8GTG0_9PEZI</name>
<reference evidence="3 4" key="1">
    <citation type="submission" date="2016-03" db="EMBL/GenBank/DDBJ databases">
        <title>Comparative genomics of Pseudogymnoascus destructans, the fungus causing white-nose syndrome of bats.</title>
        <authorList>
            <person name="Palmer J.M."/>
            <person name="Drees K.P."/>
            <person name="Foster J.T."/>
            <person name="Lindner D.L."/>
        </authorList>
    </citation>
    <scope>NUCLEOTIDE SEQUENCE [LARGE SCALE GENOMIC DNA]</scope>
    <source>
        <strain evidence="3 4">UAMH 10579</strain>
    </source>
</reference>